<dbReference type="AlphaFoldDB" id="A0A1X2EK56"/>
<sequence>MVSLSPPAGTPPDLSRLPGLQEYLATLPNRERAQADRWLAELDAPDLASLGVSEAQCTEHDYDVTAVDGTMPTELSGTLYRNGPGRWQDHTGRPLRHLFDGDGMLSAFTLRGGRVHYRNRYVRTRHFRGRSGTSHLGTAAAGGWPATVGRMPPNLANTNVVGHAGRLYALWEGGPPHEIDPQTLETLGVRRFGGQLRWMGSYSAHPSVCSRSGEMFNFGVEFIPRPHLRIYRTDPRGRLRHFRSAPLPYTAMVHDFALTDRYLVFLVSPIIPDAVPVALGLKPLGDALRYRPDRGSVIILVPRDGGKIRRIDCEPTLQFHLSNAFDDRGDVVIDAITYEDGRLLDRLARFHTSRLDDIPSVFTRFRVTGAGRVSSEPLYDSPCEFPRHHGGLEGRPYRYAYLNTRLNLAAFYDSVTKLDLSDNTATTFTAADPGNSFCEPVFTPKPDAVREDDGWLLTVEYQAARHTSRLVVFDAADLTRGPIATAGLSHHIPQGFHGNFVSHPR</sequence>
<protein>
    <recommendedName>
        <fullName evidence="6">Dioxygenase</fullName>
        <ecNumber evidence="6">1.13.11.-</ecNumber>
    </recommendedName>
</protein>
<feature type="binding site" evidence="5">
    <location>
        <position position="320"/>
    </location>
    <ligand>
        <name>Fe cation</name>
        <dbReference type="ChEBI" id="CHEBI:24875"/>
        <note>catalytic</note>
    </ligand>
</feature>
<keyword evidence="8" id="KW-1185">Reference proteome</keyword>
<evidence type="ECO:0000256" key="2">
    <source>
        <dbReference type="ARBA" id="ARBA00022723"/>
    </source>
</evidence>
<evidence type="ECO:0000313" key="7">
    <source>
        <dbReference type="EMBL" id="ORX03361.1"/>
    </source>
</evidence>
<feature type="binding site" evidence="5">
    <location>
        <position position="254"/>
    </location>
    <ligand>
        <name>Fe cation</name>
        <dbReference type="ChEBI" id="CHEBI:24875"/>
        <note>catalytic</note>
    </ligand>
</feature>
<dbReference type="PANTHER" id="PTHR10543:SF89">
    <property type="entry name" value="CAROTENOID 9,10(9',10')-CLEAVAGE DIOXYGENASE 1"/>
    <property type="match status" value="1"/>
</dbReference>
<dbReference type="PANTHER" id="PTHR10543">
    <property type="entry name" value="BETA-CAROTENE DIOXYGENASE"/>
    <property type="match status" value="1"/>
</dbReference>
<evidence type="ECO:0000256" key="6">
    <source>
        <dbReference type="RuleBase" id="RU364048"/>
    </source>
</evidence>
<dbReference type="STRING" id="1798.AWC30_10735"/>
<comment type="cofactor">
    <cofactor evidence="5 6">
        <name>Fe(2+)</name>
        <dbReference type="ChEBI" id="CHEBI:29033"/>
    </cofactor>
    <text evidence="5 6">Binds 1 Fe(2+) ion per subunit.</text>
</comment>
<dbReference type="GO" id="GO:0010436">
    <property type="term" value="F:carotenoid dioxygenase activity"/>
    <property type="evidence" value="ECO:0007669"/>
    <property type="project" value="TreeGrafter"/>
</dbReference>
<reference evidence="7 8" key="1">
    <citation type="submission" date="2016-01" db="EMBL/GenBank/DDBJ databases">
        <title>The new phylogeny of the genus Mycobacterium.</title>
        <authorList>
            <person name="Tarcisio F."/>
            <person name="Conor M."/>
            <person name="Antonella G."/>
            <person name="Elisabetta G."/>
            <person name="Giulia F.S."/>
            <person name="Sara T."/>
            <person name="Anna F."/>
            <person name="Clotilde B."/>
            <person name="Roberto B."/>
            <person name="Veronica D.S."/>
            <person name="Fabio R."/>
            <person name="Monica P."/>
            <person name="Olivier J."/>
            <person name="Enrico T."/>
            <person name="Nicola S."/>
        </authorList>
    </citation>
    <scope>NUCLEOTIDE SEQUENCE [LARGE SCALE GENOMIC DNA]</scope>
    <source>
        <strain evidence="7 8">DSM 44153</strain>
    </source>
</reference>
<evidence type="ECO:0000256" key="5">
    <source>
        <dbReference type="PIRSR" id="PIRSR604294-1"/>
    </source>
</evidence>
<evidence type="ECO:0000313" key="8">
    <source>
        <dbReference type="Proteomes" id="UP000193090"/>
    </source>
</evidence>
<evidence type="ECO:0000256" key="4">
    <source>
        <dbReference type="ARBA" id="ARBA00023004"/>
    </source>
</evidence>
<gene>
    <name evidence="7" type="ORF">AWC30_10735</name>
</gene>
<dbReference type="Pfam" id="PF03055">
    <property type="entry name" value="RPE65"/>
    <property type="match status" value="1"/>
</dbReference>
<comment type="caution">
    <text evidence="7">The sequence shown here is derived from an EMBL/GenBank/DDBJ whole genome shotgun (WGS) entry which is preliminary data.</text>
</comment>
<evidence type="ECO:0000256" key="1">
    <source>
        <dbReference type="ARBA" id="ARBA00006787"/>
    </source>
</evidence>
<accession>A0A1X2EK56</accession>
<feature type="binding site" evidence="5">
    <location>
        <position position="497"/>
    </location>
    <ligand>
        <name>Fe cation</name>
        <dbReference type="ChEBI" id="CHEBI:24875"/>
        <note>catalytic</note>
    </ligand>
</feature>
<evidence type="ECO:0000256" key="3">
    <source>
        <dbReference type="ARBA" id="ARBA00023002"/>
    </source>
</evidence>
<proteinExistence type="inferred from homology"/>
<comment type="similarity">
    <text evidence="1 6">Belongs to the carotenoid oxygenase family.</text>
</comment>
<name>A0A1X2EK56_9MYCO</name>
<dbReference type="GO" id="GO:0016121">
    <property type="term" value="P:carotene catabolic process"/>
    <property type="evidence" value="ECO:0007669"/>
    <property type="project" value="TreeGrafter"/>
</dbReference>
<dbReference type="OrthoDB" id="6636843at2"/>
<dbReference type="GO" id="GO:0046872">
    <property type="term" value="F:metal ion binding"/>
    <property type="evidence" value="ECO:0007669"/>
    <property type="project" value="UniProtKB-KW"/>
</dbReference>
<dbReference type="EMBL" id="LQPZ01000028">
    <property type="protein sequence ID" value="ORX03361.1"/>
    <property type="molecule type" value="Genomic_DNA"/>
</dbReference>
<keyword evidence="2 5" id="KW-0479">Metal-binding</keyword>
<keyword evidence="6" id="KW-0223">Dioxygenase</keyword>
<keyword evidence="3 6" id="KW-0560">Oxidoreductase</keyword>
<feature type="binding site" evidence="5">
    <location>
        <position position="205"/>
    </location>
    <ligand>
        <name>Fe cation</name>
        <dbReference type="ChEBI" id="CHEBI:24875"/>
        <note>catalytic</note>
    </ligand>
</feature>
<dbReference type="Proteomes" id="UP000193090">
    <property type="component" value="Unassembled WGS sequence"/>
</dbReference>
<dbReference type="InterPro" id="IPR004294">
    <property type="entry name" value="Carotenoid_Oase"/>
</dbReference>
<dbReference type="EC" id="1.13.11.-" evidence="6"/>
<dbReference type="RefSeq" id="WP_085110152.1">
    <property type="nucleotide sequence ID" value="NZ_JACKSN010000012.1"/>
</dbReference>
<keyword evidence="4 5" id="KW-0408">Iron</keyword>
<organism evidence="7 8">
    <name type="scientific">Mycolicibacillus trivialis</name>
    <dbReference type="NCBI Taxonomy" id="1798"/>
    <lineage>
        <taxon>Bacteria</taxon>
        <taxon>Bacillati</taxon>
        <taxon>Actinomycetota</taxon>
        <taxon>Actinomycetes</taxon>
        <taxon>Mycobacteriales</taxon>
        <taxon>Mycobacteriaceae</taxon>
        <taxon>Mycolicibacillus</taxon>
    </lineage>
</organism>